<feature type="transmembrane region" description="Helical" evidence="2">
    <location>
        <begin position="195"/>
        <end position="214"/>
    </location>
</feature>
<evidence type="ECO:0000256" key="1">
    <source>
        <dbReference type="SAM" id="MobiDB-lite"/>
    </source>
</evidence>
<keyword evidence="2" id="KW-0472">Membrane</keyword>
<dbReference type="AlphaFoldDB" id="A0A0L6VDU8"/>
<feature type="transmembrane region" description="Helical" evidence="2">
    <location>
        <begin position="272"/>
        <end position="301"/>
    </location>
</feature>
<dbReference type="Proteomes" id="UP000037035">
    <property type="component" value="Unassembled WGS sequence"/>
</dbReference>
<feature type="compositionally biased region" description="Basic and acidic residues" evidence="1">
    <location>
        <begin position="480"/>
        <end position="502"/>
    </location>
</feature>
<dbReference type="VEuPathDB" id="FungiDB:VP01_1833g2"/>
<proteinExistence type="predicted"/>
<sequence length="780" mass="91606">MCRILDTLDRSRYKQTISKCNSHFSPTKEKQFPRSFIQTSNNFLINNCQKKDIFLGLSQYFFQHMCVFYIFPQFFYVVFCFVVYQNVSLCFHFNLKTTNFILKINSIVPAKIKILQISLICSKKSTRKKQSTETENKMEEKGSGLYQSSLLILLRYKFSSSKFIFICLKWILFQSTRCSLIGLASQPVVLNLEPFFGIFISFLLIFTWASNTALPSSIRWCCLAGQVFRVGEVCFISCHLPFFYHLLVILFLIFIFSGFIYMLHIFQKYLPYFLLIISMYIHKYACIQPLTLFISILYMLYQCTLHCSSGGESMKVKQLCCKKRVLLESRWRTFMVTRQPAQHEVIPSQHLVFPTSNNPSLACLTSKNSSHFKRLSSQLYSWIHPLNHFFHLISSEEHQYNLLVIIATLSLEEFISTIYSTYYNTGRVITPRFECHTKLNHTIPSPLVISRYTSTPSQELLKNLEQFPKVTAKNPKTTTKRRDSSHFEHMERQIKVEDEKHAKQQKKLKKEPEKPKQIQPVRQTIPRRTSIISLIIKLPSKEGLPYKSSPTLTNPPRNPQNDQKMRSFWMLTQTETMDFERPPKTPQQIFENLRNIRTEVNPENQVIKLLSLQKRLAQLPVFDIHKLPESFSLMHSHCAYFTVTVPKHLHMQKGGVVEREFPSFLLPQVFLWLLFPFLHIFPLLTQFSSIFYSLPIIFPLWWSLYAKKEMIEKWKFEKEKEVSFLFKNNTILSICVPQKNLNLGGTKNQLSKLLRVLLQCVLSNIWFHCGKLLNVQHTDH</sequence>
<keyword evidence="4" id="KW-1185">Reference proteome</keyword>
<gene>
    <name evidence="3" type="ORF">VP01_1833g2</name>
</gene>
<evidence type="ECO:0000313" key="3">
    <source>
        <dbReference type="EMBL" id="KNZ58918.1"/>
    </source>
</evidence>
<keyword evidence="2" id="KW-1133">Transmembrane helix</keyword>
<name>A0A0L6VDU8_9BASI</name>
<feature type="transmembrane region" description="Helical" evidence="2">
    <location>
        <begin position="61"/>
        <end position="84"/>
    </location>
</feature>
<dbReference type="EMBL" id="LAVV01006652">
    <property type="protein sequence ID" value="KNZ58918.1"/>
    <property type="molecule type" value="Genomic_DNA"/>
</dbReference>
<comment type="caution">
    <text evidence="3">The sequence shown here is derived from an EMBL/GenBank/DDBJ whole genome shotgun (WGS) entry which is preliminary data.</text>
</comment>
<feature type="region of interest" description="Disordered" evidence="1">
    <location>
        <begin position="471"/>
        <end position="520"/>
    </location>
</feature>
<protein>
    <submittedName>
        <fullName evidence="3">Uncharacterized protein</fullName>
    </submittedName>
</protein>
<organism evidence="3 4">
    <name type="scientific">Puccinia sorghi</name>
    <dbReference type="NCBI Taxonomy" id="27349"/>
    <lineage>
        <taxon>Eukaryota</taxon>
        <taxon>Fungi</taxon>
        <taxon>Dikarya</taxon>
        <taxon>Basidiomycota</taxon>
        <taxon>Pucciniomycotina</taxon>
        <taxon>Pucciniomycetes</taxon>
        <taxon>Pucciniales</taxon>
        <taxon>Pucciniaceae</taxon>
        <taxon>Puccinia</taxon>
    </lineage>
</organism>
<keyword evidence="2" id="KW-0812">Transmembrane</keyword>
<accession>A0A0L6VDU8</accession>
<evidence type="ECO:0000313" key="4">
    <source>
        <dbReference type="Proteomes" id="UP000037035"/>
    </source>
</evidence>
<reference evidence="3 4" key="1">
    <citation type="submission" date="2015-08" db="EMBL/GenBank/DDBJ databases">
        <title>Next Generation Sequencing and Analysis of the Genome of Puccinia sorghi L Schw, the Causal Agent of Maize Common Rust.</title>
        <authorList>
            <person name="Rochi L."/>
            <person name="Burguener G."/>
            <person name="Darino M."/>
            <person name="Turjanski A."/>
            <person name="Kreff E."/>
            <person name="Dieguez M.J."/>
            <person name="Sacco F."/>
        </authorList>
    </citation>
    <scope>NUCLEOTIDE SEQUENCE [LARGE SCALE GENOMIC DNA]</scope>
    <source>
        <strain evidence="3 4">RO10H11247</strain>
    </source>
</reference>
<feature type="transmembrane region" description="Helical" evidence="2">
    <location>
        <begin position="687"/>
        <end position="705"/>
    </location>
</feature>
<feature type="transmembrane region" description="Helical" evidence="2">
    <location>
        <begin position="242"/>
        <end position="266"/>
    </location>
</feature>
<evidence type="ECO:0000256" key="2">
    <source>
        <dbReference type="SAM" id="Phobius"/>
    </source>
</evidence>